<dbReference type="InterPro" id="IPR006186">
    <property type="entry name" value="Ser/Thr-sp_prot-phosphatase"/>
</dbReference>
<dbReference type="SUPFAM" id="SSF47473">
    <property type="entry name" value="EF-hand"/>
    <property type="match status" value="1"/>
</dbReference>
<dbReference type="PROSITE" id="PS50222">
    <property type="entry name" value="EF_HAND_2"/>
    <property type="match status" value="1"/>
</dbReference>
<name>A0ABY7E0T0_MYAAR</name>
<dbReference type="EC" id="3.1.3.16" evidence="3"/>
<feature type="compositionally biased region" description="Acidic residues" evidence="4">
    <location>
        <begin position="346"/>
        <end position="355"/>
    </location>
</feature>
<dbReference type="EMBL" id="CP111015">
    <property type="protein sequence ID" value="WAR03613.1"/>
    <property type="molecule type" value="Genomic_DNA"/>
</dbReference>
<feature type="domain" description="EF-hand" evidence="5">
    <location>
        <begin position="246"/>
        <end position="281"/>
    </location>
</feature>
<dbReference type="PANTHER" id="PTHR11668">
    <property type="entry name" value="SERINE/THREONINE PROTEIN PHOSPHATASE"/>
    <property type="match status" value="1"/>
</dbReference>
<dbReference type="Pfam" id="PF00149">
    <property type="entry name" value="Metallophos"/>
    <property type="match status" value="1"/>
</dbReference>
<keyword evidence="3" id="KW-0378">Hydrolase</keyword>
<evidence type="ECO:0000256" key="3">
    <source>
        <dbReference type="RuleBase" id="RU004273"/>
    </source>
</evidence>
<comment type="catalytic activity">
    <reaction evidence="3">
        <text>O-phospho-L-threonyl-[protein] + H2O = L-threonyl-[protein] + phosphate</text>
        <dbReference type="Rhea" id="RHEA:47004"/>
        <dbReference type="Rhea" id="RHEA-COMP:11060"/>
        <dbReference type="Rhea" id="RHEA-COMP:11605"/>
        <dbReference type="ChEBI" id="CHEBI:15377"/>
        <dbReference type="ChEBI" id="CHEBI:30013"/>
        <dbReference type="ChEBI" id="CHEBI:43474"/>
        <dbReference type="ChEBI" id="CHEBI:61977"/>
        <dbReference type="EC" id="3.1.3.16"/>
    </reaction>
</comment>
<dbReference type="InterPro" id="IPR004843">
    <property type="entry name" value="Calcineurin-like_PHP"/>
</dbReference>
<evidence type="ECO:0000313" key="7">
    <source>
        <dbReference type="Proteomes" id="UP001164746"/>
    </source>
</evidence>
<dbReference type="SMART" id="SM00156">
    <property type="entry name" value="PP2Ac"/>
    <property type="match status" value="1"/>
</dbReference>
<reference evidence="6" key="1">
    <citation type="submission" date="2022-11" db="EMBL/GenBank/DDBJ databases">
        <title>Centuries of genome instability and evolution in soft-shell clam transmissible cancer (bioRxiv).</title>
        <authorList>
            <person name="Hart S.F.M."/>
            <person name="Yonemitsu M.A."/>
            <person name="Giersch R.M."/>
            <person name="Beal B.F."/>
            <person name="Arriagada G."/>
            <person name="Davis B.W."/>
            <person name="Ostrander E.A."/>
            <person name="Goff S.P."/>
            <person name="Metzger M.J."/>
        </authorList>
    </citation>
    <scope>NUCLEOTIDE SEQUENCE</scope>
    <source>
        <strain evidence="6">MELC-2E11</strain>
        <tissue evidence="6">Siphon/mantle</tissue>
    </source>
</reference>
<evidence type="ECO:0000256" key="1">
    <source>
        <dbReference type="ARBA" id="ARBA00008294"/>
    </source>
</evidence>
<dbReference type="PRINTS" id="PR00114">
    <property type="entry name" value="STPHPHTASE"/>
</dbReference>
<organism evidence="6 7">
    <name type="scientific">Mya arenaria</name>
    <name type="common">Soft-shell clam</name>
    <dbReference type="NCBI Taxonomy" id="6604"/>
    <lineage>
        <taxon>Eukaryota</taxon>
        <taxon>Metazoa</taxon>
        <taxon>Spiralia</taxon>
        <taxon>Lophotrochozoa</taxon>
        <taxon>Mollusca</taxon>
        <taxon>Bivalvia</taxon>
        <taxon>Autobranchia</taxon>
        <taxon>Heteroconchia</taxon>
        <taxon>Euheterodonta</taxon>
        <taxon>Imparidentia</taxon>
        <taxon>Neoheterodontei</taxon>
        <taxon>Myida</taxon>
        <taxon>Myoidea</taxon>
        <taxon>Myidae</taxon>
        <taxon>Mya</taxon>
    </lineage>
</organism>
<dbReference type="InterPro" id="IPR029052">
    <property type="entry name" value="Metallo-depent_PP-like"/>
</dbReference>
<dbReference type="CDD" id="cd00144">
    <property type="entry name" value="MPP_PPP_family"/>
    <property type="match status" value="1"/>
</dbReference>
<dbReference type="PROSITE" id="PS00018">
    <property type="entry name" value="EF_HAND_1"/>
    <property type="match status" value="1"/>
</dbReference>
<dbReference type="InterPro" id="IPR018247">
    <property type="entry name" value="EF_Hand_1_Ca_BS"/>
</dbReference>
<dbReference type="InterPro" id="IPR002048">
    <property type="entry name" value="EF_hand_dom"/>
</dbReference>
<dbReference type="InterPro" id="IPR050341">
    <property type="entry name" value="PP1_catalytic_subunit"/>
</dbReference>
<keyword evidence="7" id="KW-1185">Reference proteome</keyword>
<proteinExistence type="inferred from homology"/>
<dbReference type="Proteomes" id="UP001164746">
    <property type="component" value="Chromosome 4"/>
</dbReference>
<evidence type="ECO:0000256" key="4">
    <source>
        <dbReference type="SAM" id="MobiDB-lite"/>
    </source>
</evidence>
<dbReference type="PROSITE" id="PS00125">
    <property type="entry name" value="SER_THR_PHOSPHATASE"/>
    <property type="match status" value="1"/>
</dbReference>
<sequence>MTSEFVSVLIPRTVDNRYLLINIRGNGLWFPTAERQGDESMKTVACSLVEEVSGQKAVLKGVLRTQFTRLGGTITKIHLFFLAIPITSIEKCAADAVWLSDTQMEQHLDDIQPLLLGPEPMKMANLIKDSSGIIPQTSLSENTMEYVSVDSESSQISPQESLVKSSKLGRKEQELLHEEFMELVHPSHFMNKTLFSKYMELKGARMDQVDHLFRAFDVHKRRYLSCKDVLLGLAAMEPSTQHGGMPAEMRCRYIFRFYDRNMDGNLQFDEFKRLVFDIRQNKGLSTDESAVDEDALNSARLFGSETKDRLPLADFLSAVGQLKFRGTSVLFRLPHSCTQSLKSVDGDESLSDGDNEPPSKRGRHKITDPIRNHKKLGNTGPGPNNDLFKQPEGRPVTALSRQNRYELATHTVKVRRTGALQERSHPNEMLTGLRYFERSIKGDNGTLTKNVFEWGDIHGNYRDLVCFEKTLWRMGPLLTPASFLFLGDYVDRGEFGIEVVAYLFAQKILAPSKFFLLRGNHELRSVQEMFSFKTECLNKFGESIGLQLWEAINDCFDVMPIAATVDDKIFCVHGGIPAPELDGGLVESINKVPHPLKNPEDESPLAWDIMWSDPISLDVLTPEAIVDLKENKGFINNTRRGTAHFFSCDALISFLERNGLTHVIRAHEVQEAGFQVQQQGKLLTVFSSSHYCGGSNEAACVLADSFKLRMILLFIYIGQNQVLLIYLGHNQVLFIYLGHNGHNEALLINLGHNGHNQALLINLGHNGHNQVLFINFGHNQVLLFNLGHNGHNQVLLINLGHNGHNQALLINLGHNGHNQVLLINLGHNEALLINLGHNQVLKAQKCDFNIYF</sequence>
<comment type="similarity">
    <text evidence="1 3">Belongs to the PPP phosphatase family.</text>
</comment>
<accession>A0ABY7E0T0</accession>
<dbReference type="Gene3D" id="3.60.21.10">
    <property type="match status" value="1"/>
</dbReference>
<keyword evidence="2" id="KW-0106">Calcium</keyword>
<evidence type="ECO:0000313" key="6">
    <source>
        <dbReference type="EMBL" id="WAR03613.1"/>
    </source>
</evidence>
<protein>
    <recommendedName>
        <fullName evidence="3">Serine/threonine-protein phosphatase</fullName>
        <ecNumber evidence="3">3.1.3.16</ecNumber>
    </recommendedName>
</protein>
<dbReference type="InterPro" id="IPR011992">
    <property type="entry name" value="EF-hand-dom_pair"/>
</dbReference>
<evidence type="ECO:0000256" key="2">
    <source>
        <dbReference type="ARBA" id="ARBA00022837"/>
    </source>
</evidence>
<dbReference type="Gene3D" id="1.10.238.10">
    <property type="entry name" value="EF-hand"/>
    <property type="match status" value="1"/>
</dbReference>
<evidence type="ECO:0000259" key="5">
    <source>
        <dbReference type="PROSITE" id="PS50222"/>
    </source>
</evidence>
<gene>
    <name evidence="6" type="ORF">MAR_010171</name>
</gene>
<feature type="region of interest" description="Disordered" evidence="4">
    <location>
        <begin position="342"/>
        <end position="392"/>
    </location>
</feature>
<dbReference type="SUPFAM" id="SSF56300">
    <property type="entry name" value="Metallo-dependent phosphatases"/>
    <property type="match status" value="1"/>
</dbReference>
<dbReference type="PANTHER" id="PTHR11668:SF496">
    <property type="entry name" value="SERINE_THREONINE-PROTEIN PHOSPHATASE"/>
    <property type="match status" value="1"/>
</dbReference>